<dbReference type="EMBL" id="JAHKKG010000002">
    <property type="protein sequence ID" value="MBU2663580.1"/>
    <property type="molecule type" value="Genomic_DNA"/>
</dbReference>
<dbReference type="InterPro" id="IPR002575">
    <property type="entry name" value="Aminoglycoside_PTrfase"/>
</dbReference>
<accession>A0ABS5YJE4</accession>
<dbReference type="InterPro" id="IPR011009">
    <property type="entry name" value="Kinase-like_dom_sf"/>
</dbReference>
<organism evidence="2 3">
    <name type="scientific">Paractinoplanes bogorensis</name>
    <dbReference type="NCBI Taxonomy" id="1610840"/>
    <lineage>
        <taxon>Bacteria</taxon>
        <taxon>Bacillati</taxon>
        <taxon>Actinomycetota</taxon>
        <taxon>Actinomycetes</taxon>
        <taxon>Micromonosporales</taxon>
        <taxon>Micromonosporaceae</taxon>
        <taxon>Paractinoplanes</taxon>
    </lineage>
</organism>
<evidence type="ECO:0000313" key="2">
    <source>
        <dbReference type="EMBL" id="MBU2663580.1"/>
    </source>
</evidence>
<proteinExistence type="predicted"/>
<name>A0ABS5YJE4_9ACTN</name>
<evidence type="ECO:0000313" key="3">
    <source>
        <dbReference type="Proteomes" id="UP001519654"/>
    </source>
</evidence>
<feature type="domain" description="Aminoglycoside phosphotransferase" evidence="1">
    <location>
        <begin position="21"/>
        <end position="288"/>
    </location>
</feature>
<gene>
    <name evidence="2" type="ORF">KOI35_08685</name>
</gene>
<dbReference type="RefSeq" id="WP_215785489.1">
    <property type="nucleotide sequence ID" value="NZ_JAHKKG010000002.1"/>
</dbReference>
<sequence length="355" mass="38477">MVIGRVVERFGLGRLSGKPVAVSGGLSNELWRVRTENGEFAVKRMIVNAREPRFVANVEAAFLIEQRAWNAGVPMPEPIAEPGSGRALIRAEGDSEHDSAGDSEDVVKGGLFRVHRWVDGRAGAGDPDQAAELLATIHAAGRPRWEATRADVTRADVTRADITRADVTGADVQAPLTKAHLDGDGPITLHLVHTTRADATRQDEATPRDPDLVDLVRRVSRGPDRMLVVDSHQDLDRKNTLLRSDGTLLALDWDAAGPIGAVPEAVGLALDWADGDRDAFVRAVTAYRRRSRIRVEAQPWIFGAWVDAAVGWLDYNTLHRAGEDLGRAEIAATTTRLNALARDLDSWLDALAGSA</sequence>
<dbReference type="SUPFAM" id="SSF56112">
    <property type="entry name" value="Protein kinase-like (PK-like)"/>
    <property type="match status" value="1"/>
</dbReference>
<reference evidence="2 3" key="1">
    <citation type="submission" date="2021-06" db="EMBL/GenBank/DDBJ databases">
        <title>Actinoplanes lichenicola sp. nov., and Actinoplanes ovalisporus sp. nov., isolated from lichen in Thailand.</title>
        <authorList>
            <person name="Saeng-In P."/>
            <person name="Kanchanasin P."/>
            <person name="Yuki M."/>
            <person name="Kudo T."/>
            <person name="Ohkuma M."/>
            <person name="Phongsopitanun W."/>
            <person name="Tanasupawat S."/>
        </authorList>
    </citation>
    <scope>NUCLEOTIDE SEQUENCE [LARGE SCALE GENOMIC DNA]</scope>
    <source>
        <strain evidence="2 3">NBRC 110975</strain>
    </source>
</reference>
<comment type="caution">
    <text evidence="2">The sequence shown here is derived from an EMBL/GenBank/DDBJ whole genome shotgun (WGS) entry which is preliminary data.</text>
</comment>
<evidence type="ECO:0000259" key="1">
    <source>
        <dbReference type="Pfam" id="PF01636"/>
    </source>
</evidence>
<protein>
    <recommendedName>
        <fullName evidence="1">Aminoglycoside phosphotransferase domain-containing protein</fullName>
    </recommendedName>
</protein>
<dbReference type="Proteomes" id="UP001519654">
    <property type="component" value="Unassembled WGS sequence"/>
</dbReference>
<keyword evidence="3" id="KW-1185">Reference proteome</keyword>
<dbReference type="Pfam" id="PF01636">
    <property type="entry name" value="APH"/>
    <property type="match status" value="1"/>
</dbReference>